<dbReference type="Gene3D" id="3.30.530.20">
    <property type="match status" value="1"/>
</dbReference>
<dbReference type="SUPFAM" id="SSF55961">
    <property type="entry name" value="Bet v1-like"/>
    <property type="match status" value="1"/>
</dbReference>
<name>A0AAV8SH23_9ROSI</name>
<dbReference type="Proteomes" id="UP001159364">
    <property type="component" value="Linkage Group LG11"/>
</dbReference>
<dbReference type="AlphaFoldDB" id="A0AAV8SH23"/>
<evidence type="ECO:0000313" key="3">
    <source>
        <dbReference type="Proteomes" id="UP001159364"/>
    </source>
</evidence>
<protein>
    <recommendedName>
        <fullName evidence="1">Bet v I/Major latex protein domain-containing protein</fullName>
    </recommendedName>
</protein>
<dbReference type="EMBL" id="JAIWQS010000011">
    <property type="protein sequence ID" value="KAJ8751309.1"/>
    <property type="molecule type" value="Genomic_DNA"/>
</dbReference>
<keyword evidence="3" id="KW-1185">Reference proteome</keyword>
<dbReference type="InterPro" id="IPR051761">
    <property type="entry name" value="MLP-like_ligand-binding"/>
</dbReference>
<gene>
    <name evidence="2" type="ORF">K2173_016491</name>
</gene>
<organism evidence="2 3">
    <name type="scientific">Erythroxylum novogranatense</name>
    <dbReference type="NCBI Taxonomy" id="1862640"/>
    <lineage>
        <taxon>Eukaryota</taxon>
        <taxon>Viridiplantae</taxon>
        <taxon>Streptophyta</taxon>
        <taxon>Embryophyta</taxon>
        <taxon>Tracheophyta</taxon>
        <taxon>Spermatophyta</taxon>
        <taxon>Magnoliopsida</taxon>
        <taxon>eudicotyledons</taxon>
        <taxon>Gunneridae</taxon>
        <taxon>Pentapetalae</taxon>
        <taxon>rosids</taxon>
        <taxon>fabids</taxon>
        <taxon>Malpighiales</taxon>
        <taxon>Erythroxylaceae</taxon>
        <taxon>Erythroxylum</taxon>
    </lineage>
</organism>
<evidence type="ECO:0000313" key="2">
    <source>
        <dbReference type="EMBL" id="KAJ8751309.1"/>
    </source>
</evidence>
<dbReference type="InterPro" id="IPR000916">
    <property type="entry name" value="Bet_v_I/MLP"/>
</dbReference>
<accession>A0AAV8SH23</accession>
<comment type="caution">
    <text evidence="2">The sequence shown here is derived from an EMBL/GenBank/DDBJ whole genome shotgun (WGS) entry which is preliminary data.</text>
</comment>
<dbReference type="CDD" id="cd07816">
    <property type="entry name" value="Bet_v1-like"/>
    <property type="match status" value="1"/>
</dbReference>
<proteinExistence type="predicted"/>
<dbReference type="Pfam" id="PF00407">
    <property type="entry name" value="Bet_v_1"/>
    <property type="match status" value="1"/>
</dbReference>
<dbReference type="SMART" id="SM01037">
    <property type="entry name" value="Bet_v_1"/>
    <property type="match status" value="1"/>
</dbReference>
<dbReference type="GO" id="GO:0006952">
    <property type="term" value="P:defense response"/>
    <property type="evidence" value="ECO:0007669"/>
    <property type="project" value="InterPro"/>
</dbReference>
<dbReference type="PANTHER" id="PTHR31907">
    <property type="entry name" value="MLP-LIKE PROTEIN 423"/>
    <property type="match status" value="1"/>
</dbReference>
<sequence length="198" mass="22522">MTSYRCHSRLYKGKRCDVFFHKHPNRSLLIFIDLIIISPKNMSLLGKLEADVEIKAPAGKFHDVFSCRPHHVNTMSPDKVHGVDIHEGDWGKEGTVITWNYTHDGVKKTTKEIVEAIDDKNNSTTFKVIDGDLTKEYKDFRFIVKATPKPNGEGSVVHWTLAYEKRNAQIPDPATLLEFAVHCSKDIDAHLTQTHAQK</sequence>
<dbReference type="InterPro" id="IPR023393">
    <property type="entry name" value="START-like_dom_sf"/>
</dbReference>
<feature type="domain" description="Bet v I/Major latex protein" evidence="1">
    <location>
        <begin position="43"/>
        <end position="194"/>
    </location>
</feature>
<reference evidence="2 3" key="1">
    <citation type="submission" date="2021-09" db="EMBL/GenBank/DDBJ databases">
        <title>Genomic insights and catalytic innovation underlie evolution of tropane alkaloids biosynthesis.</title>
        <authorList>
            <person name="Wang Y.-J."/>
            <person name="Tian T."/>
            <person name="Huang J.-P."/>
            <person name="Huang S.-X."/>
        </authorList>
    </citation>
    <scope>NUCLEOTIDE SEQUENCE [LARGE SCALE GENOMIC DNA]</scope>
    <source>
        <strain evidence="2">KIB-2018</strain>
        <tissue evidence="2">Leaf</tissue>
    </source>
</reference>
<evidence type="ECO:0000259" key="1">
    <source>
        <dbReference type="SMART" id="SM01037"/>
    </source>
</evidence>